<evidence type="ECO:0000313" key="2">
    <source>
        <dbReference type="Proteomes" id="UP000325797"/>
    </source>
</evidence>
<keyword evidence="2" id="KW-1185">Reference proteome</keyword>
<dbReference type="EMBL" id="CP042582">
    <property type="protein sequence ID" value="QEX20386.1"/>
    <property type="molecule type" value="Genomic_DNA"/>
</dbReference>
<dbReference type="AlphaFoldDB" id="A0A5J6N0I1"/>
<evidence type="ECO:0000313" key="1">
    <source>
        <dbReference type="EMBL" id="QEX20386.1"/>
    </source>
</evidence>
<dbReference type="OrthoDB" id="9866011at2"/>
<sequence length="66" mass="6732">MASILDSVGKLVHGAATSLIDNQVPDKLADVIGTAVKSGFDVITDSLKVIQDITKPAETPPNGNGS</sequence>
<name>A0A5J6N0I1_9PROT</name>
<protein>
    <submittedName>
        <fullName evidence="1">Uncharacterized protein</fullName>
    </submittedName>
</protein>
<organism evidence="1 2">
    <name type="scientific">Hypericibacter adhaerens</name>
    <dbReference type="NCBI Taxonomy" id="2602016"/>
    <lineage>
        <taxon>Bacteria</taxon>
        <taxon>Pseudomonadati</taxon>
        <taxon>Pseudomonadota</taxon>
        <taxon>Alphaproteobacteria</taxon>
        <taxon>Rhodospirillales</taxon>
        <taxon>Dongiaceae</taxon>
        <taxon>Hypericibacter</taxon>
    </lineage>
</organism>
<reference evidence="1 2" key="1">
    <citation type="submission" date="2019-08" db="EMBL/GenBank/DDBJ databases">
        <title>Hyperibacter terrae gen. nov., sp. nov. and Hyperibacter viscosus sp. nov., two new members in the family Rhodospirillaceae isolated from the rhizosphere of Hypericum perforatum.</title>
        <authorList>
            <person name="Noviana Z."/>
        </authorList>
    </citation>
    <scope>NUCLEOTIDE SEQUENCE [LARGE SCALE GENOMIC DNA]</scope>
    <source>
        <strain evidence="1 2">R5959</strain>
    </source>
</reference>
<gene>
    <name evidence="1" type="ORF">FRZ61_03030</name>
</gene>
<accession>A0A5J6N0I1</accession>
<dbReference type="KEGG" id="hadh:FRZ61_03030"/>
<dbReference type="Proteomes" id="UP000325797">
    <property type="component" value="Chromosome"/>
</dbReference>
<proteinExistence type="predicted"/>
<dbReference type="RefSeq" id="WP_151114624.1">
    <property type="nucleotide sequence ID" value="NZ_CP042582.1"/>
</dbReference>